<dbReference type="AlphaFoldDB" id="A0A0N0LUR1"/>
<dbReference type="Proteomes" id="UP000037848">
    <property type="component" value="Unassembled WGS sequence"/>
</dbReference>
<keyword evidence="2" id="KW-1185">Reference proteome</keyword>
<name>A0A0N0LUR1_9GAMM</name>
<evidence type="ECO:0000313" key="1">
    <source>
        <dbReference type="EMBL" id="KPH56689.1"/>
    </source>
</evidence>
<comment type="caution">
    <text evidence="1">The sequence shown here is derived from an EMBL/GenBank/DDBJ whole genome shotgun (WGS) entry which is preliminary data.</text>
</comment>
<proteinExistence type="predicted"/>
<evidence type="ECO:0000313" key="2">
    <source>
        <dbReference type="Proteomes" id="UP000037848"/>
    </source>
</evidence>
<dbReference type="RefSeq" id="WP_054456076.1">
    <property type="nucleotide sequence ID" value="NZ_LHPH01000037.1"/>
</dbReference>
<organism evidence="1 2">
    <name type="scientific">Pseudoalteromonas porphyrae</name>
    <dbReference type="NCBI Taxonomy" id="187330"/>
    <lineage>
        <taxon>Bacteria</taxon>
        <taxon>Pseudomonadati</taxon>
        <taxon>Pseudomonadota</taxon>
        <taxon>Gammaproteobacteria</taxon>
        <taxon>Alteromonadales</taxon>
        <taxon>Pseudoalteromonadaceae</taxon>
        <taxon>Pseudoalteromonas</taxon>
    </lineage>
</organism>
<sequence>MKKFLLILGFLILIPVAALLIIAVPQLLNKDPDATYELRGRYRTSDDGSTYLVIEDQGTDKCFVNSKPWPHNSSQKGKISHGDVHIECGMYMSITVPKGTIYYFNYWGP</sequence>
<dbReference type="EMBL" id="LHPH01000037">
    <property type="protein sequence ID" value="KPH56689.1"/>
    <property type="molecule type" value="Genomic_DNA"/>
</dbReference>
<gene>
    <name evidence="1" type="ORF">ADS77_20590</name>
</gene>
<dbReference type="OrthoDB" id="7025581at2"/>
<reference evidence="1 2" key="1">
    <citation type="submission" date="2015-08" db="EMBL/GenBank/DDBJ databases">
        <title>Draft Genome Sequence of Pseudoalteromonas porphyrae UCD-SED14.</title>
        <authorList>
            <person name="Coil D.A."/>
            <person name="Jospin G."/>
            <person name="Lee R.D."/>
            <person name="Eisen J.A."/>
        </authorList>
    </citation>
    <scope>NUCLEOTIDE SEQUENCE [LARGE SCALE GENOMIC DNA]</scope>
    <source>
        <strain evidence="1 2">UCD-SED14</strain>
    </source>
</reference>
<accession>A0A0N0LUR1</accession>
<dbReference type="PATRIC" id="fig|187330.3.peg.3044"/>
<protein>
    <submittedName>
        <fullName evidence="1">Uncharacterized protein</fullName>
    </submittedName>
</protein>